<evidence type="ECO:0000256" key="1">
    <source>
        <dbReference type="SAM" id="MobiDB-lite"/>
    </source>
</evidence>
<dbReference type="InterPro" id="IPR021736">
    <property type="entry name" value="DUF3305"/>
</dbReference>
<dbReference type="EMBL" id="RBIG01000001">
    <property type="protein sequence ID" value="RKQ72616.1"/>
    <property type="molecule type" value="Genomic_DNA"/>
</dbReference>
<sequence length="180" mass="20619">MSKDISMPMGIVIERHKSASPWQDWRFQPVAVIPGAPDVEGWTEMVRGEGWVRYHAATLPVWLYRTQTPAYLHNLSMEQPVVYIVLRRDPAAPEEFAFQPLLVTVSPYEAEEYLISGDEIVEPVAMPDVVMGWMQDFIDGNHVEQPFVKRQRDKHKEKRPDSPLPLDAYGKPVREGGRHG</sequence>
<accession>A0A420WP20</accession>
<dbReference type="RefSeq" id="WP_121217134.1">
    <property type="nucleotide sequence ID" value="NZ_RBIG01000001.1"/>
</dbReference>
<proteinExistence type="predicted"/>
<evidence type="ECO:0000313" key="3">
    <source>
        <dbReference type="Proteomes" id="UP000277424"/>
    </source>
</evidence>
<gene>
    <name evidence="2" type="ORF">BCL74_0384</name>
</gene>
<organism evidence="2 3">
    <name type="scientific">Oceanibaculum indicum</name>
    <dbReference type="NCBI Taxonomy" id="526216"/>
    <lineage>
        <taxon>Bacteria</taxon>
        <taxon>Pseudomonadati</taxon>
        <taxon>Pseudomonadota</taxon>
        <taxon>Alphaproteobacteria</taxon>
        <taxon>Rhodospirillales</taxon>
        <taxon>Oceanibaculaceae</taxon>
        <taxon>Oceanibaculum</taxon>
    </lineage>
</organism>
<dbReference type="Proteomes" id="UP000277424">
    <property type="component" value="Unassembled WGS sequence"/>
</dbReference>
<dbReference type="Pfam" id="PF11749">
    <property type="entry name" value="DUF3305"/>
    <property type="match status" value="1"/>
</dbReference>
<protein>
    <submittedName>
        <fullName evidence="2">Uncharacterized protein DUF3305</fullName>
    </submittedName>
</protein>
<evidence type="ECO:0000313" key="2">
    <source>
        <dbReference type="EMBL" id="RKQ72616.1"/>
    </source>
</evidence>
<dbReference type="AlphaFoldDB" id="A0A420WP20"/>
<comment type="caution">
    <text evidence="2">The sequence shown here is derived from an EMBL/GenBank/DDBJ whole genome shotgun (WGS) entry which is preliminary data.</text>
</comment>
<name>A0A420WP20_9PROT</name>
<feature type="region of interest" description="Disordered" evidence="1">
    <location>
        <begin position="149"/>
        <end position="180"/>
    </location>
</feature>
<dbReference type="OrthoDB" id="7271084at2"/>
<reference evidence="2 3" key="1">
    <citation type="submission" date="2018-10" db="EMBL/GenBank/DDBJ databases">
        <title>Comparative analysis of microorganisms from saline springs in Andes Mountain Range, Colombia.</title>
        <authorList>
            <person name="Rubin E."/>
        </authorList>
    </citation>
    <scope>NUCLEOTIDE SEQUENCE [LARGE SCALE GENOMIC DNA]</scope>
    <source>
        <strain evidence="2 3">USBA 36</strain>
    </source>
</reference>